<dbReference type="PANTHER" id="PTHR42911:SF2">
    <property type="entry name" value="PROHIBITIN FAMILY PROTEIN"/>
    <property type="match status" value="1"/>
</dbReference>
<dbReference type="InterPro" id="IPR020980">
    <property type="entry name" value="Membrane_HflK_N"/>
</dbReference>
<comment type="caution">
    <text evidence="6">The sequence shown here is derived from an EMBL/GenBank/DDBJ whole genome shotgun (WGS) entry which is preliminary data.</text>
</comment>
<keyword evidence="3" id="KW-0812">Transmembrane</keyword>
<keyword evidence="7" id="KW-1185">Reference proteome</keyword>
<comment type="subunit">
    <text evidence="3">HflC and HflK may interact to form a multimeric complex.</text>
</comment>
<dbReference type="Pfam" id="PF01145">
    <property type="entry name" value="Band_7"/>
    <property type="match status" value="1"/>
</dbReference>
<keyword evidence="3" id="KW-1133">Transmembrane helix</keyword>
<evidence type="ECO:0000259" key="5">
    <source>
        <dbReference type="SMART" id="SM00244"/>
    </source>
</evidence>
<gene>
    <name evidence="6" type="primary">hflK</name>
    <name evidence="6" type="ORF">ACFOW7_07575</name>
</gene>
<dbReference type="InterPro" id="IPR010201">
    <property type="entry name" value="HflK"/>
</dbReference>
<organism evidence="6 7">
    <name type="scientific">Chitinimonas lacunae</name>
    <dbReference type="NCBI Taxonomy" id="1963018"/>
    <lineage>
        <taxon>Bacteria</taxon>
        <taxon>Pseudomonadati</taxon>
        <taxon>Pseudomonadota</taxon>
        <taxon>Betaproteobacteria</taxon>
        <taxon>Neisseriales</taxon>
        <taxon>Chitinibacteraceae</taxon>
        <taxon>Chitinimonas</taxon>
    </lineage>
</organism>
<dbReference type="SMART" id="SM00244">
    <property type="entry name" value="PHB"/>
    <property type="match status" value="1"/>
</dbReference>
<dbReference type="NCBIfam" id="TIGR01933">
    <property type="entry name" value="hflK"/>
    <property type="match status" value="1"/>
</dbReference>
<dbReference type="Pfam" id="PF12221">
    <property type="entry name" value="HflK_N"/>
    <property type="match status" value="1"/>
</dbReference>
<name>A0ABV8MMD4_9NEIS</name>
<dbReference type="Proteomes" id="UP001595791">
    <property type="component" value="Unassembled WGS sequence"/>
</dbReference>
<evidence type="ECO:0000313" key="6">
    <source>
        <dbReference type="EMBL" id="MFC4159214.1"/>
    </source>
</evidence>
<reference evidence="7" key="1">
    <citation type="journal article" date="2019" name="Int. J. Syst. Evol. Microbiol.">
        <title>The Global Catalogue of Microorganisms (GCM) 10K type strain sequencing project: providing services to taxonomists for standard genome sequencing and annotation.</title>
        <authorList>
            <consortium name="The Broad Institute Genomics Platform"/>
            <consortium name="The Broad Institute Genome Sequencing Center for Infectious Disease"/>
            <person name="Wu L."/>
            <person name="Ma J."/>
        </authorList>
    </citation>
    <scope>NUCLEOTIDE SEQUENCE [LARGE SCALE GENOMIC DNA]</scope>
    <source>
        <strain evidence="7">LMG 29894</strain>
    </source>
</reference>
<proteinExistence type="inferred from homology"/>
<dbReference type="CDD" id="cd03404">
    <property type="entry name" value="SPFH_HflK"/>
    <property type="match status" value="1"/>
</dbReference>
<accession>A0ABV8MMD4</accession>
<evidence type="ECO:0000256" key="1">
    <source>
        <dbReference type="ARBA" id="ARBA00004167"/>
    </source>
</evidence>
<dbReference type="SUPFAM" id="SSF117892">
    <property type="entry name" value="Band 7/SPFH domain"/>
    <property type="match status" value="1"/>
</dbReference>
<keyword evidence="3" id="KW-0472">Membrane</keyword>
<feature type="compositionally biased region" description="Basic and acidic residues" evidence="4">
    <location>
        <begin position="386"/>
        <end position="401"/>
    </location>
</feature>
<dbReference type="Gene3D" id="3.30.479.30">
    <property type="entry name" value="Band 7 domain"/>
    <property type="match status" value="1"/>
</dbReference>
<protein>
    <recommendedName>
        <fullName evidence="3">Protein HflK</fullName>
    </recommendedName>
</protein>
<feature type="transmembrane region" description="Helical" evidence="3">
    <location>
        <begin position="49"/>
        <end position="73"/>
    </location>
</feature>
<dbReference type="GO" id="GO:0006508">
    <property type="term" value="P:proteolysis"/>
    <property type="evidence" value="ECO:0007669"/>
    <property type="project" value="UniProtKB-KW"/>
</dbReference>
<dbReference type="PANTHER" id="PTHR42911">
    <property type="entry name" value="MODULATOR OF FTSH PROTEASE HFLC"/>
    <property type="match status" value="1"/>
</dbReference>
<comment type="function">
    <text evidence="3">HflC and HflK could encode or regulate a protease.</text>
</comment>
<sequence length="401" mass="44154">MSQPDPQWGRRRNDGPPDLDEIIREYFNKLKQFFGGKPNQPGTPPGSGAVLGGVGVVAALIGLIWLGSGFYSVDVREQAVVLRFGRYLETTDAGLRWRMPWPIESHEIVNLSEIRSVEIGARGDTKRQNEESLMLTQDQNIIDMQLEVQYDIKDAEDFLFNNATANRDATDLVKQAAETAIREVVGRNKVDFVLNEGRAQIAAETTRLMQSLLDHYRTGVQVSRVNINDVQAPEPVQAAFADAVKAGQDKVKLTNEGTAYANTVVPKADGDAAQLIKEAEGYKQSVIARAEGDAARFRQVVDEYNKAPQVMRDRLYLEAMQQILTNSSKVLVDQKSGGNSMLYLPLDKLLQQSALPAAPAAQPAVDPATAARNSIELPTSTSPELLRPKVDLSIRGEREGR</sequence>
<keyword evidence="6" id="KW-0645">Protease</keyword>
<dbReference type="EMBL" id="JBHSBU010000001">
    <property type="protein sequence ID" value="MFC4159214.1"/>
    <property type="molecule type" value="Genomic_DNA"/>
</dbReference>
<dbReference type="InterPro" id="IPR001107">
    <property type="entry name" value="Band_7"/>
</dbReference>
<evidence type="ECO:0000256" key="4">
    <source>
        <dbReference type="SAM" id="MobiDB-lite"/>
    </source>
</evidence>
<dbReference type="RefSeq" id="WP_378162733.1">
    <property type="nucleotide sequence ID" value="NZ_JBHSBU010000001.1"/>
</dbReference>
<dbReference type="InterPro" id="IPR036013">
    <property type="entry name" value="Band_7/SPFH_dom_sf"/>
</dbReference>
<keyword evidence="6" id="KW-0378">Hydrolase</keyword>
<evidence type="ECO:0000256" key="2">
    <source>
        <dbReference type="ARBA" id="ARBA00006971"/>
    </source>
</evidence>
<comment type="similarity">
    <text evidence="2 3">Belongs to the band 7/mec-2 family. HflK subfamily.</text>
</comment>
<comment type="subcellular location">
    <subcellularLocation>
        <location evidence="1">Membrane</location>
        <topology evidence="1">Single-pass membrane protein</topology>
    </subcellularLocation>
</comment>
<feature type="domain" description="Band 7" evidence="5">
    <location>
        <begin position="68"/>
        <end position="244"/>
    </location>
</feature>
<evidence type="ECO:0000256" key="3">
    <source>
        <dbReference type="RuleBase" id="RU364113"/>
    </source>
</evidence>
<feature type="region of interest" description="Disordered" evidence="4">
    <location>
        <begin position="364"/>
        <end position="401"/>
    </location>
</feature>
<dbReference type="GO" id="GO:0008233">
    <property type="term" value="F:peptidase activity"/>
    <property type="evidence" value="ECO:0007669"/>
    <property type="project" value="UniProtKB-KW"/>
</dbReference>
<evidence type="ECO:0000313" key="7">
    <source>
        <dbReference type="Proteomes" id="UP001595791"/>
    </source>
</evidence>